<evidence type="ECO:0000313" key="3">
    <source>
        <dbReference type="Proteomes" id="UP001164746"/>
    </source>
</evidence>
<sequence length="166" mass="18220">MCCRMRSMIPRIDKKCHKPLQSTAGLARDFLKDIPPNHAPVVGGAVGGSLGAIFAAVVLVLILRRKYTLHCSCNMSLSTKEDEHSGRNGHGDENQGYNAAVTYEVVSATKETPVYDALNVGNDGPENSQVYMPLEDSNPHVYYENVERDDAVYKNTVLKNPVQTVL</sequence>
<reference evidence="2" key="1">
    <citation type="submission" date="2022-11" db="EMBL/GenBank/DDBJ databases">
        <title>Centuries of genome instability and evolution in soft-shell clam transmissible cancer (bioRxiv).</title>
        <authorList>
            <person name="Hart S.F.M."/>
            <person name="Yonemitsu M.A."/>
            <person name="Giersch R.M."/>
            <person name="Beal B.F."/>
            <person name="Arriagada G."/>
            <person name="Davis B.W."/>
            <person name="Ostrander E.A."/>
            <person name="Goff S.P."/>
            <person name="Metzger M.J."/>
        </authorList>
    </citation>
    <scope>NUCLEOTIDE SEQUENCE</scope>
    <source>
        <strain evidence="2">MELC-2E11</strain>
        <tissue evidence="2">Siphon/mantle</tissue>
    </source>
</reference>
<keyword evidence="3" id="KW-1185">Reference proteome</keyword>
<proteinExistence type="predicted"/>
<keyword evidence="1" id="KW-0812">Transmembrane</keyword>
<gene>
    <name evidence="2" type="ORF">MAR_021097</name>
</gene>
<organism evidence="2 3">
    <name type="scientific">Mya arenaria</name>
    <name type="common">Soft-shell clam</name>
    <dbReference type="NCBI Taxonomy" id="6604"/>
    <lineage>
        <taxon>Eukaryota</taxon>
        <taxon>Metazoa</taxon>
        <taxon>Spiralia</taxon>
        <taxon>Lophotrochozoa</taxon>
        <taxon>Mollusca</taxon>
        <taxon>Bivalvia</taxon>
        <taxon>Autobranchia</taxon>
        <taxon>Heteroconchia</taxon>
        <taxon>Euheterodonta</taxon>
        <taxon>Imparidentia</taxon>
        <taxon>Neoheterodontei</taxon>
        <taxon>Myida</taxon>
        <taxon>Myoidea</taxon>
        <taxon>Myidae</taxon>
        <taxon>Mya</taxon>
    </lineage>
</organism>
<evidence type="ECO:0000256" key="1">
    <source>
        <dbReference type="SAM" id="Phobius"/>
    </source>
</evidence>
<keyword evidence="1" id="KW-1133">Transmembrane helix</keyword>
<name>A0ABY7E6W2_MYAAR</name>
<feature type="transmembrane region" description="Helical" evidence="1">
    <location>
        <begin position="41"/>
        <end position="63"/>
    </location>
</feature>
<dbReference type="EMBL" id="CP111016">
    <property type="protein sequence ID" value="WAR05728.1"/>
    <property type="molecule type" value="Genomic_DNA"/>
</dbReference>
<keyword evidence="1" id="KW-0472">Membrane</keyword>
<accession>A0ABY7E6W2</accession>
<dbReference type="Proteomes" id="UP001164746">
    <property type="component" value="Chromosome 5"/>
</dbReference>
<evidence type="ECO:0000313" key="2">
    <source>
        <dbReference type="EMBL" id="WAR05728.1"/>
    </source>
</evidence>
<protein>
    <submittedName>
        <fullName evidence="2">Uncharacterized protein</fullName>
    </submittedName>
</protein>